<comment type="caution">
    <text evidence="1">The sequence shown here is derived from an EMBL/GenBank/DDBJ whole genome shotgun (WGS) entry which is preliminary data.</text>
</comment>
<dbReference type="AlphaFoldDB" id="A0A7C3RGQ2"/>
<name>A0A7C3RGQ2_ARCFL</name>
<dbReference type="EMBL" id="DTLB01000010">
    <property type="protein sequence ID" value="HFW31786.1"/>
    <property type="molecule type" value="Genomic_DNA"/>
</dbReference>
<accession>A0A7C3RGQ2</accession>
<reference evidence="1" key="1">
    <citation type="journal article" date="2020" name="mSystems">
        <title>Genome- and Community-Level Interaction Insights into Carbon Utilization and Element Cycling Functions of Hydrothermarchaeota in Hydrothermal Sediment.</title>
        <authorList>
            <person name="Zhou Z."/>
            <person name="Liu Y."/>
            <person name="Xu W."/>
            <person name="Pan J."/>
            <person name="Luo Z.H."/>
            <person name="Li M."/>
        </authorList>
    </citation>
    <scope>NUCLEOTIDE SEQUENCE [LARGE SCALE GENOMIC DNA]</scope>
    <source>
        <strain evidence="1">SpSt-87</strain>
    </source>
</reference>
<evidence type="ECO:0000313" key="1">
    <source>
        <dbReference type="EMBL" id="HFW31786.1"/>
    </source>
</evidence>
<gene>
    <name evidence="1" type="ORF">ENW66_02370</name>
</gene>
<proteinExistence type="predicted"/>
<sequence length="270" mass="32226">MRIIYNSPRVENLQFLKLEFSGFDTIILEEPRNDLFYDVLDGKISVDFYARKISTQYPLYTQKLMEMLKELRDRRIMQVEPYLEEVEKLRNLGEGDDRVREMERKVSALYIDYTESFLKADFEEVVEKILRLSKAEAERIVMRDEMRAKVLENWDNAAVEAGINHFKLSEILDAESVRIADIIAERIGTRYLESPGERILKAFIFDEDENFALLAARNLVFITLLEKREMLPDFDGDYPHFVHEQKLVRFVEKLDYEKCKKLFYRFWSSR</sequence>
<protein>
    <submittedName>
        <fullName evidence="1">Uncharacterized protein</fullName>
    </submittedName>
</protein>
<organism evidence="1">
    <name type="scientific">Archaeoglobus fulgidus</name>
    <dbReference type="NCBI Taxonomy" id="2234"/>
    <lineage>
        <taxon>Archaea</taxon>
        <taxon>Methanobacteriati</taxon>
        <taxon>Methanobacteriota</taxon>
        <taxon>Archaeoglobi</taxon>
        <taxon>Archaeoglobales</taxon>
        <taxon>Archaeoglobaceae</taxon>
        <taxon>Archaeoglobus</taxon>
    </lineage>
</organism>